<proteinExistence type="predicted"/>
<accession>A0ABV3QFX0</accession>
<comment type="caution">
    <text evidence="1">The sequence shown here is derived from an EMBL/GenBank/DDBJ whole genome shotgun (WGS) entry which is preliminary data.</text>
</comment>
<reference evidence="1 2" key="1">
    <citation type="submission" date="2024-06" db="EMBL/GenBank/DDBJ databases">
        <authorList>
            <person name="Woo H."/>
        </authorList>
    </citation>
    <scope>NUCLEOTIDE SEQUENCE [LARGE SCALE GENOMIC DNA]</scope>
    <source>
        <strain evidence="1 2">Si-c</strain>
    </source>
</reference>
<evidence type="ECO:0000313" key="1">
    <source>
        <dbReference type="EMBL" id="MEW9572733.1"/>
    </source>
</evidence>
<dbReference type="Proteomes" id="UP001556220">
    <property type="component" value="Unassembled WGS sequence"/>
</dbReference>
<keyword evidence="2" id="KW-1185">Reference proteome</keyword>
<evidence type="ECO:0000313" key="2">
    <source>
        <dbReference type="Proteomes" id="UP001556220"/>
    </source>
</evidence>
<dbReference type="RefSeq" id="WP_367854791.1">
    <property type="nucleotide sequence ID" value="NZ_JBFOHK010000003.1"/>
</dbReference>
<organism evidence="1 2">
    <name type="scientific">Rhodanobacter lycopersici</name>
    <dbReference type="NCBI Taxonomy" id="3162487"/>
    <lineage>
        <taxon>Bacteria</taxon>
        <taxon>Pseudomonadati</taxon>
        <taxon>Pseudomonadota</taxon>
        <taxon>Gammaproteobacteria</taxon>
        <taxon>Lysobacterales</taxon>
        <taxon>Rhodanobacteraceae</taxon>
        <taxon>Rhodanobacter</taxon>
    </lineage>
</organism>
<gene>
    <name evidence="1" type="ORF">ABQJ54_13315</name>
</gene>
<name>A0ABV3QFX0_9GAMM</name>
<sequence>MAQLIPQTWYHGTFTLPQEGQQWHPFTHLGTREAAIEVLTDRYCLDGATGQPHLASFTVPKDLNLLDVADFDSPDPAVWIRRLRSDKRFFSSWDRAIPLYRQLKGNPKDRPARLAVFGTWLKGFGYDGFQYINTHEGDGALSMALADLTRLRPLATEVVDLSELRRCYEGIRHKPKYRTWGCAGFPPR</sequence>
<protein>
    <submittedName>
        <fullName evidence="1">Uncharacterized protein</fullName>
    </submittedName>
</protein>
<dbReference type="EMBL" id="JBFOHK010000003">
    <property type="protein sequence ID" value="MEW9572733.1"/>
    <property type="molecule type" value="Genomic_DNA"/>
</dbReference>